<dbReference type="InterPro" id="IPR035965">
    <property type="entry name" value="PAS-like_dom_sf"/>
</dbReference>
<evidence type="ECO:0000313" key="3">
    <source>
        <dbReference type="EMBL" id="CRH04835.1"/>
    </source>
</evidence>
<dbReference type="PROSITE" id="PS50883">
    <property type="entry name" value="EAL"/>
    <property type="match status" value="1"/>
</dbReference>
<dbReference type="InterPro" id="IPR043128">
    <property type="entry name" value="Rev_trsase/Diguanyl_cyclase"/>
</dbReference>
<dbReference type="EMBL" id="LO017727">
    <property type="protein sequence ID" value="CRH04835.1"/>
    <property type="molecule type" value="Genomic_DNA"/>
</dbReference>
<evidence type="ECO:0000259" key="1">
    <source>
        <dbReference type="PROSITE" id="PS50883"/>
    </source>
</evidence>
<dbReference type="SUPFAM" id="SSF55785">
    <property type="entry name" value="PYP-like sensor domain (PAS domain)"/>
    <property type="match status" value="1"/>
</dbReference>
<dbReference type="InterPro" id="IPR029787">
    <property type="entry name" value="Nucleotide_cyclase"/>
</dbReference>
<dbReference type="GO" id="GO:0052621">
    <property type="term" value="F:diguanylate cyclase activity"/>
    <property type="evidence" value="ECO:0007669"/>
    <property type="project" value="UniProtKB-EC"/>
</dbReference>
<proteinExistence type="predicted"/>
<reference evidence="3" key="1">
    <citation type="submission" date="2015-04" db="EMBL/GenBank/DDBJ databases">
        <authorList>
            <person name="Syromyatnikov M.Y."/>
            <person name="Popov V.N."/>
        </authorList>
    </citation>
    <scope>NUCLEOTIDE SEQUENCE</scope>
    <source>
        <strain evidence="3">MO-1</strain>
    </source>
</reference>
<accession>A0A1S7LD72</accession>
<dbReference type="Pfam" id="PF00990">
    <property type="entry name" value="GGDEF"/>
    <property type="match status" value="1"/>
</dbReference>
<protein>
    <submittedName>
        <fullName evidence="3">Putative Diguanylate cyclase/phosphodiesterase with PYP-like sensor domain (PAS domain)</fullName>
        <ecNumber evidence="3">2.7.7.65</ecNumber>
    </submittedName>
</protein>
<dbReference type="CDD" id="cd01948">
    <property type="entry name" value="EAL"/>
    <property type="match status" value="1"/>
</dbReference>
<dbReference type="NCBIfam" id="TIGR00254">
    <property type="entry name" value="GGDEF"/>
    <property type="match status" value="1"/>
</dbReference>
<sequence length="553" mass="62066">MSVTHNFQQLIEQLPDGVVLHDRDTILYANGVANTMLELPSPLPSAVSVSQQLDPVSREAWLHACEKQLGQPDHNQRVELKLQTQEVATHVEASLSTLILDDTPLLLTTMRDISEQKRQEERIRHAANYDALTSLPNRALFLDRLKQELVRANRADSRVALMFIDLDRFKWVNDTLGHGAGDELLRETAKRLLLCHRQSDTVARLGGDEFTVILPDMARGPHAERVAAQIIEQLVTPFHLEGQEVGISGSVGVTIYPDDADNLDDLLKNADTAMYRAKTEGRNAYRFFTQDMHAEAIARMELEKDLHTVVSDGALALFYQPIYDLKTNKLAGAEALLRWTHSTRGAVSPEIFIPLAEEVGLIAEITEWALNEACRQAKVWRDAHPEATDFFISVNLTCTRCRELSTDDMIPDILKKHDLPPQALTLEITENILSEDKERAMLMLTQLREIGVRLWLDDFGTGFSSLSVLRSLPVTGVKIDRTFVPDAIHDKEAAVLVSTIVNMGHSLEHSLIGEGVENEAQMLFLKSHGCEYAQGYFYGKPCAADEFHFNYLK</sequence>
<dbReference type="SUPFAM" id="SSF141868">
    <property type="entry name" value="EAL domain-like"/>
    <property type="match status" value="1"/>
</dbReference>
<feature type="domain" description="GGDEF" evidence="2">
    <location>
        <begin position="157"/>
        <end position="290"/>
    </location>
</feature>
<dbReference type="PANTHER" id="PTHR44757">
    <property type="entry name" value="DIGUANYLATE CYCLASE DGCP"/>
    <property type="match status" value="1"/>
</dbReference>
<name>A0A1S7LD72_MAGMO</name>
<dbReference type="InterPro" id="IPR000160">
    <property type="entry name" value="GGDEF_dom"/>
</dbReference>
<organism evidence="3">
    <name type="scientific">Magnetococcus massalia (strain MO-1)</name>
    <dbReference type="NCBI Taxonomy" id="451514"/>
    <lineage>
        <taxon>Bacteria</taxon>
        <taxon>Pseudomonadati</taxon>
        <taxon>Pseudomonadota</taxon>
        <taxon>Magnetococcia</taxon>
        <taxon>Magnetococcales</taxon>
        <taxon>Magnetococcaceae</taxon>
        <taxon>Magnetococcus</taxon>
    </lineage>
</organism>
<dbReference type="InterPro" id="IPR052155">
    <property type="entry name" value="Biofilm_reg_signaling"/>
</dbReference>
<dbReference type="Gene3D" id="3.20.20.450">
    <property type="entry name" value="EAL domain"/>
    <property type="match status" value="1"/>
</dbReference>
<keyword evidence="3" id="KW-0548">Nucleotidyltransferase</keyword>
<dbReference type="EC" id="2.7.7.65" evidence="3"/>
<feature type="domain" description="EAL" evidence="1">
    <location>
        <begin position="299"/>
        <end position="553"/>
    </location>
</feature>
<evidence type="ECO:0000259" key="2">
    <source>
        <dbReference type="PROSITE" id="PS50887"/>
    </source>
</evidence>
<dbReference type="Pfam" id="PF13188">
    <property type="entry name" value="PAS_8"/>
    <property type="match status" value="1"/>
</dbReference>
<dbReference type="SUPFAM" id="SSF55073">
    <property type="entry name" value="Nucleotide cyclase"/>
    <property type="match status" value="1"/>
</dbReference>
<dbReference type="SMART" id="SM00267">
    <property type="entry name" value="GGDEF"/>
    <property type="match status" value="1"/>
</dbReference>
<dbReference type="Pfam" id="PF00563">
    <property type="entry name" value="EAL"/>
    <property type="match status" value="1"/>
</dbReference>
<dbReference type="FunFam" id="3.30.70.270:FF:000001">
    <property type="entry name" value="Diguanylate cyclase domain protein"/>
    <property type="match status" value="1"/>
</dbReference>
<dbReference type="Gene3D" id="3.30.70.270">
    <property type="match status" value="1"/>
</dbReference>
<keyword evidence="3" id="KW-0808">Transferase</keyword>
<dbReference type="PROSITE" id="PS50887">
    <property type="entry name" value="GGDEF"/>
    <property type="match status" value="1"/>
</dbReference>
<gene>
    <name evidence="3" type="ORF">MAGMO_0631</name>
</gene>
<dbReference type="InterPro" id="IPR001633">
    <property type="entry name" value="EAL_dom"/>
</dbReference>
<dbReference type="InterPro" id="IPR000014">
    <property type="entry name" value="PAS"/>
</dbReference>
<dbReference type="Gene3D" id="3.30.450.20">
    <property type="entry name" value="PAS domain"/>
    <property type="match status" value="1"/>
</dbReference>
<dbReference type="InterPro" id="IPR035919">
    <property type="entry name" value="EAL_sf"/>
</dbReference>
<dbReference type="CDD" id="cd01949">
    <property type="entry name" value="GGDEF"/>
    <property type="match status" value="1"/>
</dbReference>
<dbReference type="AlphaFoldDB" id="A0A1S7LD72"/>
<dbReference type="PANTHER" id="PTHR44757:SF2">
    <property type="entry name" value="BIOFILM ARCHITECTURE MAINTENANCE PROTEIN MBAA"/>
    <property type="match status" value="1"/>
</dbReference>
<dbReference type="SMART" id="SM00052">
    <property type="entry name" value="EAL"/>
    <property type="match status" value="1"/>
</dbReference>